<evidence type="ECO:0000256" key="1">
    <source>
        <dbReference type="SAM" id="Phobius"/>
    </source>
</evidence>
<keyword evidence="1" id="KW-0812">Transmembrane</keyword>
<accession>A0A9Q1MPF2</accession>
<dbReference type="PANTHER" id="PTHR34054:SF4">
    <property type="entry name" value="PROTEIN, PUTATIVE-RELATED"/>
    <property type="match status" value="1"/>
</dbReference>
<sequence length="235" mass="26550">MTSSLSPLGTALTIIFVISLLALFAQLLFLLYRRRRRRRNLRRDIPIHVHENVPEPSSSSKELLLFLFCLRNKKTNLSRVEADPSPDSPDPAEMELIDLLKLHDMYGPSRFLFTIKEEEKEDLESEKSLCSSAEKTKSMSLQECMKIDEESPGNSPELPAILPEFPETLPELPANFPEFPEAVLVGEDLPEEVVAAVAIDYDPKFTENETTPFTTPCDSPFYLTPVASPTRELLL</sequence>
<evidence type="ECO:0000313" key="2">
    <source>
        <dbReference type="EMBL" id="KAJ8565245.1"/>
    </source>
</evidence>
<proteinExistence type="predicted"/>
<keyword evidence="3" id="KW-1185">Reference proteome</keyword>
<name>A0A9Q1MPF2_9SOLA</name>
<dbReference type="Proteomes" id="UP001152561">
    <property type="component" value="Unassembled WGS sequence"/>
</dbReference>
<organism evidence="2 3">
    <name type="scientific">Anisodus acutangulus</name>
    <dbReference type="NCBI Taxonomy" id="402998"/>
    <lineage>
        <taxon>Eukaryota</taxon>
        <taxon>Viridiplantae</taxon>
        <taxon>Streptophyta</taxon>
        <taxon>Embryophyta</taxon>
        <taxon>Tracheophyta</taxon>
        <taxon>Spermatophyta</taxon>
        <taxon>Magnoliopsida</taxon>
        <taxon>eudicotyledons</taxon>
        <taxon>Gunneridae</taxon>
        <taxon>Pentapetalae</taxon>
        <taxon>asterids</taxon>
        <taxon>lamiids</taxon>
        <taxon>Solanales</taxon>
        <taxon>Solanaceae</taxon>
        <taxon>Solanoideae</taxon>
        <taxon>Hyoscyameae</taxon>
        <taxon>Anisodus</taxon>
    </lineage>
</organism>
<comment type="caution">
    <text evidence="2">The sequence shown here is derived from an EMBL/GenBank/DDBJ whole genome shotgun (WGS) entry which is preliminary data.</text>
</comment>
<dbReference type="OrthoDB" id="784633at2759"/>
<dbReference type="PANTHER" id="PTHR34054">
    <property type="entry name" value="EXPRESSED PROTEIN"/>
    <property type="match status" value="1"/>
</dbReference>
<keyword evidence="1" id="KW-0472">Membrane</keyword>
<reference evidence="3" key="1">
    <citation type="journal article" date="2023" name="Proc. Natl. Acad. Sci. U.S.A.">
        <title>Genomic and structural basis for evolution of tropane alkaloid biosynthesis.</title>
        <authorList>
            <person name="Wanga Y.-J."/>
            <person name="Taina T."/>
            <person name="Yua J.-Y."/>
            <person name="Lia J."/>
            <person name="Xua B."/>
            <person name="Chenc J."/>
            <person name="D'Auriad J.C."/>
            <person name="Huanga J.-P."/>
            <person name="Huanga S.-X."/>
        </authorList>
    </citation>
    <scope>NUCLEOTIDE SEQUENCE [LARGE SCALE GENOMIC DNA]</scope>
    <source>
        <strain evidence="3">cv. KIB-2019</strain>
    </source>
</reference>
<evidence type="ECO:0000313" key="3">
    <source>
        <dbReference type="Proteomes" id="UP001152561"/>
    </source>
</evidence>
<dbReference type="InterPro" id="IPR045884">
    <property type="entry name" value="At5g59350-like"/>
</dbReference>
<gene>
    <name evidence="2" type="ORF">K7X08_007821</name>
</gene>
<dbReference type="AlphaFoldDB" id="A0A9Q1MPF2"/>
<keyword evidence="1" id="KW-1133">Transmembrane helix</keyword>
<dbReference type="EMBL" id="JAJAGQ010000004">
    <property type="protein sequence ID" value="KAJ8565245.1"/>
    <property type="molecule type" value="Genomic_DNA"/>
</dbReference>
<protein>
    <submittedName>
        <fullName evidence="2">Uncharacterized protein</fullName>
    </submittedName>
</protein>
<feature type="transmembrane region" description="Helical" evidence="1">
    <location>
        <begin position="12"/>
        <end position="32"/>
    </location>
</feature>